<evidence type="ECO:0000256" key="3">
    <source>
        <dbReference type="ARBA" id="ARBA00022723"/>
    </source>
</evidence>
<gene>
    <name evidence="10" type="ORF">GT003_27455</name>
</gene>
<evidence type="ECO:0000256" key="6">
    <source>
        <dbReference type="ARBA" id="ARBA00034221"/>
    </source>
</evidence>
<comment type="similarity">
    <text evidence="2">Belongs to the metallo-beta-lactamase superfamily.</text>
</comment>
<dbReference type="InterPro" id="IPR036866">
    <property type="entry name" value="RibonucZ/Hydroxyglut_hydro"/>
</dbReference>
<proteinExistence type="inferred from homology"/>
<evidence type="ECO:0000256" key="2">
    <source>
        <dbReference type="ARBA" id="ARBA00007749"/>
    </source>
</evidence>
<comment type="catalytic activity">
    <reaction evidence="8">
        <text>3',5'-cyclic UMP + H2O = UMP + H(+)</text>
        <dbReference type="Rhea" id="RHEA:70575"/>
        <dbReference type="ChEBI" id="CHEBI:15377"/>
        <dbReference type="ChEBI" id="CHEBI:15378"/>
        <dbReference type="ChEBI" id="CHEBI:57865"/>
        <dbReference type="ChEBI" id="CHEBI:184387"/>
    </reaction>
    <physiologicalReaction direction="left-to-right" evidence="8">
        <dbReference type="Rhea" id="RHEA:70576"/>
    </physiologicalReaction>
</comment>
<reference evidence="10 11" key="1">
    <citation type="submission" date="2020-01" db="EMBL/GenBank/DDBJ databases">
        <title>Paenibacillus soybeanensis sp. nov. isolated from the nodules of soybean (Glycine max(L.) Merr).</title>
        <authorList>
            <person name="Wang H."/>
        </authorList>
    </citation>
    <scope>NUCLEOTIDE SEQUENCE [LARGE SCALE GENOMIC DNA]</scope>
    <source>
        <strain evidence="10 11">DSM 23054</strain>
    </source>
</reference>
<dbReference type="SUPFAM" id="SSF56281">
    <property type="entry name" value="Metallo-hydrolase/oxidoreductase"/>
    <property type="match status" value="1"/>
</dbReference>
<dbReference type="InterPro" id="IPR001279">
    <property type="entry name" value="Metallo-B-lactamas"/>
</dbReference>
<name>A0A7X5BZJ2_9BACL</name>
<dbReference type="PANTHER" id="PTHR42978">
    <property type="entry name" value="QUORUM-QUENCHING LACTONASE YTNP-RELATED-RELATED"/>
    <property type="match status" value="1"/>
</dbReference>
<sequence>MDAIDGQGFDGPIKWDVLTIGYLSRNKFWGESSDKGYRSPRCTCTLIRTNGRTIIVDPSCPPEEMLQVLDQRTGLKAEQITDVFLTHFHGDHRYGIEAFPHAKWFMPEREIEHCRGQVPAESPESLLLTKLIPVDRSLMPGIEILPTPGHSKGHGSLVFACEGLTVVVAGDAAMTKDFYLARDYYFNTTDPEAAVKSIDGIARIADIIVPGHDNYFMNKRS</sequence>
<keyword evidence="11" id="KW-1185">Reference proteome</keyword>
<dbReference type="GO" id="GO:0016787">
    <property type="term" value="F:hydrolase activity"/>
    <property type="evidence" value="ECO:0007669"/>
    <property type="project" value="UniProtKB-KW"/>
</dbReference>
<dbReference type="GO" id="GO:0046872">
    <property type="term" value="F:metal ion binding"/>
    <property type="evidence" value="ECO:0007669"/>
    <property type="project" value="UniProtKB-KW"/>
</dbReference>
<evidence type="ECO:0000313" key="11">
    <source>
        <dbReference type="Proteomes" id="UP000558113"/>
    </source>
</evidence>
<dbReference type="EMBL" id="JAAAMU010000022">
    <property type="protein sequence ID" value="NBC72738.1"/>
    <property type="molecule type" value="Genomic_DNA"/>
</dbReference>
<dbReference type="InterPro" id="IPR051013">
    <property type="entry name" value="MBL_superfamily_lactonases"/>
</dbReference>
<evidence type="ECO:0000313" key="10">
    <source>
        <dbReference type="EMBL" id="NBC72738.1"/>
    </source>
</evidence>
<dbReference type="PANTHER" id="PTHR42978:SF2">
    <property type="entry name" value="102 KBASES UNSTABLE REGION: FROM 1 TO 119443"/>
    <property type="match status" value="1"/>
</dbReference>
<dbReference type="AlphaFoldDB" id="A0A7X5BZJ2"/>
<keyword evidence="5" id="KW-0862">Zinc</keyword>
<comment type="cofactor">
    <cofactor evidence="1">
        <name>Zn(2+)</name>
        <dbReference type="ChEBI" id="CHEBI:29105"/>
    </cofactor>
</comment>
<evidence type="ECO:0000259" key="9">
    <source>
        <dbReference type="SMART" id="SM00849"/>
    </source>
</evidence>
<evidence type="ECO:0000256" key="4">
    <source>
        <dbReference type="ARBA" id="ARBA00022801"/>
    </source>
</evidence>
<comment type="caution">
    <text evidence="10">The sequence shown here is derived from an EMBL/GenBank/DDBJ whole genome shotgun (WGS) entry which is preliminary data.</text>
</comment>
<protein>
    <submittedName>
        <fullName evidence="10">MBL fold metallo-hydrolase</fullName>
    </submittedName>
</protein>
<evidence type="ECO:0000256" key="1">
    <source>
        <dbReference type="ARBA" id="ARBA00001947"/>
    </source>
</evidence>
<dbReference type="RefSeq" id="WP_161704033.1">
    <property type="nucleotide sequence ID" value="NZ_JAAAMU010000022.1"/>
</dbReference>
<dbReference type="OrthoDB" id="9802897at2"/>
<accession>A0A7X5BZJ2</accession>
<evidence type="ECO:0000256" key="7">
    <source>
        <dbReference type="ARBA" id="ARBA00034301"/>
    </source>
</evidence>
<dbReference type="Pfam" id="PF00753">
    <property type="entry name" value="Lactamase_B"/>
    <property type="match status" value="1"/>
</dbReference>
<keyword evidence="4 10" id="KW-0378">Hydrolase</keyword>
<dbReference type="Proteomes" id="UP000558113">
    <property type="component" value="Unassembled WGS sequence"/>
</dbReference>
<organism evidence="10 11">
    <name type="scientific">Paenibacillus sacheonensis</name>
    <dbReference type="NCBI Taxonomy" id="742054"/>
    <lineage>
        <taxon>Bacteria</taxon>
        <taxon>Bacillati</taxon>
        <taxon>Bacillota</taxon>
        <taxon>Bacilli</taxon>
        <taxon>Bacillales</taxon>
        <taxon>Paenibacillaceae</taxon>
        <taxon>Paenibacillus</taxon>
    </lineage>
</organism>
<dbReference type="SMART" id="SM00849">
    <property type="entry name" value="Lactamase_B"/>
    <property type="match status" value="1"/>
</dbReference>
<evidence type="ECO:0000256" key="8">
    <source>
        <dbReference type="ARBA" id="ARBA00048505"/>
    </source>
</evidence>
<feature type="domain" description="Metallo-beta-lactamase" evidence="9">
    <location>
        <begin position="41"/>
        <end position="212"/>
    </location>
</feature>
<comment type="catalytic activity">
    <reaction evidence="6">
        <text>3',5'-cyclic CMP + H2O = CMP + H(+)</text>
        <dbReference type="Rhea" id="RHEA:72675"/>
        <dbReference type="ChEBI" id="CHEBI:15377"/>
        <dbReference type="ChEBI" id="CHEBI:15378"/>
        <dbReference type="ChEBI" id="CHEBI:58003"/>
        <dbReference type="ChEBI" id="CHEBI:60377"/>
    </reaction>
    <physiologicalReaction direction="left-to-right" evidence="6">
        <dbReference type="Rhea" id="RHEA:72676"/>
    </physiologicalReaction>
</comment>
<dbReference type="Gene3D" id="3.60.15.10">
    <property type="entry name" value="Ribonuclease Z/Hydroxyacylglutathione hydrolase-like"/>
    <property type="match status" value="1"/>
</dbReference>
<keyword evidence="3" id="KW-0479">Metal-binding</keyword>
<comment type="function">
    <text evidence="7">Counteracts the endogenous Pycsar antiviral defense system. Phosphodiesterase that enables metal-dependent hydrolysis of host cyclic nucleotide Pycsar defense signals such as cCMP and cUMP.</text>
</comment>
<evidence type="ECO:0000256" key="5">
    <source>
        <dbReference type="ARBA" id="ARBA00022833"/>
    </source>
</evidence>